<dbReference type="eggNOG" id="ENOG502RXSD">
    <property type="taxonomic scope" value="Eukaryota"/>
</dbReference>
<dbReference type="KEGG" id="tcc:18596951"/>
<dbReference type="OMA" id="NEPWIPT"/>
<dbReference type="InterPro" id="IPR053781">
    <property type="entry name" value="F-box_AtFBL13-like"/>
</dbReference>
<dbReference type="CDD" id="cd22160">
    <property type="entry name" value="F-box_AtFBL13-like"/>
    <property type="match status" value="1"/>
</dbReference>
<dbReference type="OrthoDB" id="1939276at2759"/>
<gene>
    <name evidence="2" type="ORF">TCM_029984</name>
</gene>
<dbReference type="InterPro" id="IPR032675">
    <property type="entry name" value="LRR_dom_sf"/>
</dbReference>
<proteinExistence type="predicted"/>
<dbReference type="InterPro" id="IPR050232">
    <property type="entry name" value="FBL13/AtMIF1-like"/>
</dbReference>
<organism evidence="2 3">
    <name type="scientific">Theobroma cacao</name>
    <name type="common">Cacao</name>
    <name type="synonym">Cocoa</name>
    <dbReference type="NCBI Taxonomy" id="3641"/>
    <lineage>
        <taxon>Eukaryota</taxon>
        <taxon>Viridiplantae</taxon>
        <taxon>Streptophyta</taxon>
        <taxon>Embryophyta</taxon>
        <taxon>Tracheophyta</taxon>
        <taxon>Spermatophyta</taxon>
        <taxon>Magnoliopsida</taxon>
        <taxon>eudicotyledons</taxon>
        <taxon>Gunneridae</taxon>
        <taxon>Pentapetalae</taxon>
        <taxon>rosids</taxon>
        <taxon>malvids</taxon>
        <taxon>Malvales</taxon>
        <taxon>Malvaceae</taxon>
        <taxon>Byttnerioideae</taxon>
        <taxon>Theobroma</taxon>
    </lineage>
</organism>
<dbReference type="Pfam" id="PF23622">
    <property type="entry name" value="LRR_At1g61320_AtMIF1"/>
    <property type="match status" value="1"/>
</dbReference>
<dbReference type="AlphaFoldDB" id="A0A061GGX0"/>
<dbReference type="PANTHER" id="PTHR31900">
    <property type="entry name" value="F-BOX/RNI SUPERFAMILY PROTEIN-RELATED"/>
    <property type="match status" value="1"/>
</dbReference>
<dbReference type="EMBL" id="CM001884">
    <property type="protein sequence ID" value="EOY28412.1"/>
    <property type="molecule type" value="Genomic_DNA"/>
</dbReference>
<name>A0A061GGX0_THECC</name>
<dbReference type="SUPFAM" id="SSF81383">
    <property type="entry name" value="F-box domain"/>
    <property type="match status" value="1"/>
</dbReference>
<accession>A0A061GGX0</accession>
<dbReference type="Pfam" id="PF00646">
    <property type="entry name" value="F-box"/>
    <property type="match status" value="1"/>
</dbReference>
<reference evidence="2 3" key="1">
    <citation type="journal article" date="2013" name="Genome Biol.">
        <title>The genome sequence of the most widely cultivated cacao type and its use to identify candidate genes regulating pod color.</title>
        <authorList>
            <person name="Motamayor J.C."/>
            <person name="Mockaitis K."/>
            <person name="Schmutz J."/>
            <person name="Haiminen N."/>
            <person name="Iii D.L."/>
            <person name="Cornejo O."/>
            <person name="Findley S.D."/>
            <person name="Zheng P."/>
            <person name="Utro F."/>
            <person name="Royaert S."/>
            <person name="Saski C."/>
            <person name="Jenkins J."/>
            <person name="Podicheti R."/>
            <person name="Zhao M."/>
            <person name="Scheffler B.E."/>
            <person name="Stack J.C."/>
            <person name="Feltus F.A."/>
            <person name="Mustiga G.M."/>
            <person name="Amores F."/>
            <person name="Phillips W."/>
            <person name="Marelli J.P."/>
            <person name="May G.D."/>
            <person name="Shapiro H."/>
            <person name="Ma J."/>
            <person name="Bustamante C.D."/>
            <person name="Schnell R.J."/>
            <person name="Main D."/>
            <person name="Gilbert D."/>
            <person name="Parida L."/>
            <person name="Kuhn D.N."/>
        </authorList>
    </citation>
    <scope>NUCLEOTIDE SEQUENCE [LARGE SCALE GENOMIC DNA]</scope>
    <source>
        <strain evidence="3">cv. Matina 1-6</strain>
    </source>
</reference>
<dbReference type="PANTHER" id="PTHR31900:SF32">
    <property type="entry name" value="F-BOX_RNI_FBD-LIKE DOMAIN PROTEIN"/>
    <property type="match status" value="1"/>
</dbReference>
<dbReference type="InterPro" id="IPR001810">
    <property type="entry name" value="F-box_dom"/>
</dbReference>
<evidence type="ECO:0000313" key="2">
    <source>
        <dbReference type="EMBL" id="EOY28412.1"/>
    </source>
</evidence>
<protein>
    <submittedName>
        <fullName evidence="2">F-box/RNI-like superfamily protein, putative</fullName>
    </submittedName>
</protein>
<dbReference type="InterPro" id="IPR055357">
    <property type="entry name" value="LRR_At1g61320_AtMIF1"/>
</dbReference>
<dbReference type="PROSITE" id="PS50181">
    <property type="entry name" value="FBOX"/>
    <property type="match status" value="1"/>
</dbReference>
<dbReference type="Gramene" id="Tc06v2_t016450.1">
    <property type="protein sequence ID" value="Tc06v2_p016450.1"/>
    <property type="gene ID" value="Tc06v2_g016450"/>
</dbReference>
<dbReference type="Gramene" id="EOY28412">
    <property type="protein sequence ID" value="EOY28412"/>
    <property type="gene ID" value="TCM_029984"/>
</dbReference>
<dbReference type="Proteomes" id="UP000026915">
    <property type="component" value="Chromosome 6"/>
</dbReference>
<dbReference type="SUPFAM" id="SSF52047">
    <property type="entry name" value="RNI-like"/>
    <property type="match status" value="1"/>
</dbReference>
<evidence type="ECO:0000313" key="3">
    <source>
        <dbReference type="Proteomes" id="UP000026915"/>
    </source>
</evidence>
<evidence type="ECO:0000259" key="1">
    <source>
        <dbReference type="PROSITE" id="PS50181"/>
    </source>
</evidence>
<dbReference type="InParanoid" id="A0A061GGX0"/>
<sequence length="528" mass="60630">MEDQKGSVCSEQSTGSVSSVLAVIQGQHRHSSHRNDLNFAQTRLKYPRFSPIFEYRSPPVDLISTLPDFLIQEILSFLPIEDAIKTSVLSRRWYPLWTQIPTLSFSHSSFCFKLAKFVEVVNRTLQRFSGHTIKNFSINFKFTESLASYVEEWILFAISHHVEKLCLVFDGGLVYAPFAESTPFWLPQFLYVNSYLKDLTLRQCVVSPDGNTSWPSLKVLSINYSRLNNEAIENILSGSPNLQNLKLHNCERIKRISSRSLEVLVVDGIYDPHEKEDCVTEISCPNLQSLSLLGFMYRRTYRLMHVSSLSKANLGFVMTIDKKDKYDYTKHRYILRELLEKLCHVEELTVGTWCLQVLSIWEIKGISSPLSKRSCLVLDTEICEWDLPGIVSLLQSSPYLKKLVLNLSPCDNSKFEFDQEFFNSYELDGVAFLSSANWIFKSFLQSLEDIEITGFQPSSSGSKLLVELMQFLLKDATELKKVVIYEQSGALYRSWKSSWPDRNMGNFKRNQIMMIISNSIPVLKYSSG</sequence>
<feature type="domain" description="F-box" evidence="1">
    <location>
        <begin position="60"/>
        <end position="108"/>
    </location>
</feature>
<keyword evidence="3" id="KW-1185">Reference proteome</keyword>
<dbReference type="FunCoup" id="A0A061GGX0">
    <property type="interactions" value="1631"/>
</dbReference>
<dbReference type="Gene3D" id="1.20.1280.50">
    <property type="match status" value="1"/>
</dbReference>
<dbReference type="HOGENOM" id="CLU_010721_5_2_1"/>
<dbReference type="InterPro" id="IPR036047">
    <property type="entry name" value="F-box-like_dom_sf"/>
</dbReference>
<dbReference type="Gene3D" id="3.80.10.10">
    <property type="entry name" value="Ribonuclease Inhibitor"/>
    <property type="match status" value="1"/>
</dbReference>
<dbReference type="STRING" id="3641.A0A061GGX0"/>